<evidence type="ECO:0000313" key="2">
    <source>
        <dbReference type="EMBL" id="KAF7915041.1"/>
    </source>
</evidence>
<keyword evidence="3" id="KW-1185">Reference proteome</keyword>
<dbReference type="SUPFAM" id="SSF54373">
    <property type="entry name" value="FAD-linked reductases, C-terminal domain"/>
    <property type="match status" value="1"/>
</dbReference>
<evidence type="ECO:0000313" key="3">
    <source>
        <dbReference type="Proteomes" id="UP000783213"/>
    </source>
</evidence>
<dbReference type="EMBL" id="RCSX01000047">
    <property type="protein sequence ID" value="KAF7915041.1"/>
    <property type="molecule type" value="Genomic_DNA"/>
</dbReference>
<feature type="region of interest" description="Disordered" evidence="1">
    <location>
        <begin position="47"/>
        <end position="67"/>
    </location>
</feature>
<accession>A0ABQ7I664</accession>
<dbReference type="RefSeq" id="XP_038804665.1">
    <property type="nucleotide sequence ID" value="XM_038958986.1"/>
</dbReference>
<dbReference type="GeneID" id="62238135"/>
<name>A0ABQ7I664_9HELO</name>
<protein>
    <recommendedName>
        <fullName evidence="4">DNA-directed RNA polymerase</fullName>
    </recommendedName>
</protein>
<dbReference type="Proteomes" id="UP000783213">
    <property type="component" value="Unassembled WGS sequence"/>
</dbReference>
<comment type="caution">
    <text evidence="2">The sequence shown here is derived from an EMBL/GenBank/DDBJ whole genome shotgun (WGS) entry which is preliminary data.</text>
</comment>
<reference evidence="2 3" key="1">
    <citation type="journal article" date="2020" name="Genome Biol. Evol.">
        <title>Comparative genomics of Sclerotiniaceae.</title>
        <authorList>
            <person name="Valero Jimenez C.A."/>
            <person name="Steentjes M."/>
            <person name="Scholten O.E."/>
            <person name="Van Kan J.A.L."/>
        </authorList>
    </citation>
    <scope>NUCLEOTIDE SEQUENCE [LARGE SCALE GENOMIC DNA]</scope>
    <source>
        <strain evidence="2 3">B1</strain>
    </source>
</reference>
<organism evidence="2 3">
    <name type="scientific">Botrytis deweyae</name>
    <dbReference type="NCBI Taxonomy" id="2478750"/>
    <lineage>
        <taxon>Eukaryota</taxon>
        <taxon>Fungi</taxon>
        <taxon>Dikarya</taxon>
        <taxon>Ascomycota</taxon>
        <taxon>Pezizomycotina</taxon>
        <taxon>Leotiomycetes</taxon>
        <taxon>Helotiales</taxon>
        <taxon>Sclerotiniaceae</taxon>
        <taxon>Botrytis</taxon>
    </lineage>
</organism>
<evidence type="ECO:0008006" key="4">
    <source>
        <dbReference type="Google" id="ProtNLM"/>
    </source>
</evidence>
<dbReference type="Gene3D" id="3.30.9.10">
    <property type="entry name" value="D-Amino Acid Oxidase, subunit A, domain 2"/>
    <property type="match status" value="1"/>
</dbReference>
<proteinExistence type="predicted"/>
<evidence type="ECO:0000256" key="1">
    <source>
        <dbReference type="SAM" id="MobiDB-lite"/>
    </source>
</evidence>
<gene>
    <name evidence="2" type="ORF">EAE98_011364</name>
</gene>
<sequence length="67" mass="7721">MLPYLRKRHAIHSDAGSVMIIPRERISTGQYLARLYVQIKTKFLQKSSDPGNPVVRENTRNRRAAIT</sequence>